<feature type="domain" description="Lipoyl-binding" evidence="8">
    <location>
        <begin position="19"/>
        <end position="94"/>
    </location>
</feature>
<keyword evidence="4 6" id="KW-0450">Lipoyl</keyword>
<dbReference type="SUPFAM" id="SSF47005">
    <property type="entry name" value="Peripheral subunit-binding domain of 2-oxo acid dehydrogenase complex"/>
    <property type="match status" value="1"/>
</dbReference>
<proteinExistence type="inferred from homology"/>
<evidence type="ECO:0000313" key="11">
    <source>
        <dbReference type="Proteomes" id="UP001304769"/>
    </source>
</evidence>
<dbReference type="PROSITE" id="PS51826">
    <property type="entry name" value="PSBD"/>
    <property type="match status" value="1"/>
</dbReference>
<evidence type="ECO:0000256" key="6">
    <source>
        <dbReference type="RuleBase" id="RU003423"/>
    </source>
</evidence>
<reference evidence="10 11" key="1">
    <citation type="submission" date="2023-12" db="EMBL/GenBank/DDBJ databases">
        <title>Sinomonas terricola sp. nov, isolated from litchi orchard soil in Guangdong, PR China.</title>
        <authorList>
            <person name="Jiaxin W."/>
            <person name="Yang Z."/>
            <person name="Honghui Z."/>
        </authorList>
    </citation>
    <scope>NUCLEOTIDE SEQUENCE [LARGE SCALE GENOMIC DNA]</scope>
    <source>
        <strain evidence="10 11">JGH33</strain>
    </source>
</reference>
<evidence type="ECO:0000256" key="5">
    <source>
        <dbReference type="ARBA" id="ARBA00023315"/>
    </source>
</evidence>
<dbReference type="Pfam" id="PF00198">
    <property type="entry name" value="2-oxoacid_dh"/>
    <property type="match status" value="1"/>
</dbReference>
<dbReference type="InterPro" id="IPR003016">
    <property type="entry name" value="2-oxoA_DH_lipoyl-BS"/>
</dbReference>
<dbReference type="InterPro" id="IPR000089">
    <property type="entry name" value="Biotin_lipoyl"/>
</dbReference>
<sequence>MSAEAHTPETHTPEAAVETRKFRLPDLGEGLTESEIVAWRVAVGDAVQLNQVIGEVETAKAVVELPSPYTGKVVALLAEPGEVVAVGAPIAEFEVAGAGPERTAAPRREPNLVGYGAMPEGTDRPARKARSWASVAGSKERAEPPADVRADVDRPRSTPPVRKLAKDLGVDLAVVHGTGPKGLVTRDDILGQVGTSAVPQIEAPQIEARAAGERETRTPIRGVRKQTAAAMVASAFTAPHASEFLTVDATATTELLSRLKESKAFAGVKLTPMTIVAKAMLIALRRSPSLNSHWDEAAQEIVQYHYVNLGFAAATPRGLVVPNVKDADALSLAELAEAVAELAGSAREGHIGPADLTGGTITITNIGVFGIDAGTPILNPGEAAILAMGQVRRLPWEHRGEIALRDVLTLSLSFDHRLVDGEQASRFLADVGAILTDPGVVMAMV</sequence>
<evidence type="ECO:0000256" key="7">
    <source>
        <dbReference type="SAM" id="MobiDB-lite"/>
    </source>
</evidence>
<organism evidence="10 11">
    <name type="scientific">Sinomonas terricola</name>
    <dbReference type="NCBI Taxonomy" id="3110330"/>
    <lineage>
        <taxon>Bacteria</taxon>
        <taxon>Bacillati</taxon>
        <taxon>Actinomycetota</taxon>
        <taxon>Actinomycetes</taxon>
        <taxon>Micrococcales</taxon>
        <taxon>Micrococcaceae</taxon>
        <taxon>Sinomonas</taxon>
    </lineage>
</organism>
<evidence type="ECO:0000259" key="9">
    <source>
        <dbReference type="PROSITE" id="PS51826"/>
    </source>
</evidence>
<dbReference type="Gene3D" id="3.30.559.10">
    <property type="entry name" value="Chloramphenicol acetyltransferase-like domain"/>
    <property type="match status" value="1"/>
</dbReference>
<dbReference type="InterPro" id="IPR011053">
    <property type="entry name" value="Single_hybrid_motif"/>
</dbReference>
<name>A0ABU5T4N9_9MICC</name>
<gene>
    <name evidence="10" type="ORF">SPF06_07760</name>
</gene>
<feature type="compositionally biased region" description="Basic and acidic residues" evidence="7">
    <location>
        <begin position="138"/>
        <end position="156"/>
    </location>
</feature>
<keyword evidence="3 6" id="KW-0808">Transferase</keyword>
<comment type="similarity">
    <text evidence="2 6">Belongs to the 2-oxoacid dehydrogenase family.</text>
</comment>
<dbReference type="PROSITE" id="PS50968">
    <property type="entry name" value="BIOTINYL_LIPOYL"/>
    <property type="match status" value="1"/>
</dbReference>
<evidence type="ECO:0000256" key="1">
    <source>
        <dbReference type="ARBA" id="ARBA00001938"/>
    </source>
</evidence>
<evidence type="ECO:0000256" key="3">
    <source>
        <dbReference type="ARBA" id="ARBA00022679"/>
    </source>
</evidence>
<dbReference type="InterPro" id="IPR036625">
    <property type="entry name" value="E3-bd_dom_sf"/>
</dbReference>
<feature type="region of interest" description="Disordered" evidence="7">
    <location>
        <begin position="101"/>
        <end position="161"/>
    </location>
</feature>
<dbReference type="InterPro" id="IPR004167">
    <property type="entry name" value="PSBD"/>
</dbReference>
<dbReference type="SUPFAM" id="SSF51230">
    <property type="entry name" value="Single hybrid motif"/>
    <property type="match status" value="1"/>
</dbReference>
<feature type="domain" description="Peripheral subunit-binding (PSBD)" evidence="9">
    <location>
        <begin position="156"/>
        <end position="193"/>
    </location>
</feature>
<dbReference type="Pfam" id="PF02817">
    <property type="entry name" value="E3_binding"/>
    <property type="match status" value="1"/>
</dbReference>
<dbReference type="PROSITE" id="PS00189">
    <property type="entry name" value="LIPOYL"/>
    <property type="match status" value="1"/>
</dbReference>
<comment type="cofactor">
    <cofactor evidence="1 6">
        <name>(R)-lipoate</name>
        <dbReference type="ChEBI" id="CHEBI:83088"/>
    </cofactor>
</comment>
<dbReference type="Gene3D" id="4.10.320.10">
    <property type="entry name" value="E3-binding domain"/>
    <property type="match status" value="1"/>
</dbReference>
<evidence type="ECO:0000259" key="8">
    <source>
        <dbReference type="PROSITE" id="PS50968"/>
    </source>
</evidence>
<dbReference type="EC" id="2.3.1.-" evidence="6"/>
<dbReference type="Gene3D" id="2.40.50.100">
    <property type="match status" value="1"/>
</dbReference>
<dbReference type="EMBL" id="JAYGGQ010000004">
    <property type="protein sequence ID" value="MEA5454615.1"/>
    <property type="molecule type" value="Genomic_DNA"/>
</dbReference>
<evidence type="ECO:0000256" key="4">
    <source>
        <dbReference type="ARBA" id="ARBA00022823"/>
    </source>
</evidence>
<dbReference type="RefSeq" id="WP_323278455.1">
    <property type="nucleotide sequence ID" value="NZ_JAYGGQ010000004.1"/>
</dbReference>
<evidence type="ECO:0000256" key="2">
    <source>
        <dbReference type="ARBA" id="ARBA00007317"/>
    </source>
</evidence>
<dbReference type="Proteomes" id="UP001304769">
    <property type="component" value="Unassembled WGS sequence"/>
</dbReference>
<dbReference type="CDD" id="cd06849">
    <property type="entry name" value="lipoyl_domain"/>
    <property type="match status" value="1"/>
</dbReference>
<dbReference type="InterPro" id="IPR050743">
    <property type="entry name" value="2-oxoacid_DH_E2_comp"/>
</dbReference>
<keyword evidence="5 6" id="KW-0012">Acyltransferase</keyword>
<accession>A0ABU5T4N9</accession>
<protein>
    <recommendedName>
        <fullName evidence="6">Dihydrolipoamide acetyltransferase component of pyruvate dehydrogenase complex</fullName>
        <ecNumber evidence="6">2.3.1.-</ecNumber>
    </recommendedName>
</protein>
<dbReference type="Pfam" id="PF00364">
    <property type="entry name" value="Biotin_lipoyl"/>
    <property type="match status" value="1"/>
</dbReference>
<dbReference type="PANTHER" id="PTHR43178:SF5">
    <property type="entry name" value="LIPOAMIDE ACYLTRANSFERASE COMPONENT OF BRANCHED-CHAIN ALPHA-KETO ACID DEHYDROGENASE COMPLEX, MITOCHONDRIAL"/>
    <property type="match status" value="1"/>
</dbReference>
<dbReference type="GO" id="GO:0016746">
    <property type="term" value="F:acyltransferase activity"/>
    <property type="evidence" value="ECO:0007669"/>
    <property type="project" value="UniProtKB-KW"/>
</dbReference>
<dbReference type="InterPro" id="IPR001078">
    <property type="entry name" value="2-oxoacid_DH_actylTfrase"/>
</dbReference>
<dbReference type="SUPFAM" id="SSF52777">
    <property type="entry name" value="CoA-dependent acyltransferases"/>
    <property type="match status" value="1"/>
</dbReference>
<dbReference type="PANTHER" id="PTHR43178">
    <property type="entry name" value="DIHYDROLIPOAMIDE ACETYLTRANSFERASE COMPONENT OF PYRUVATE DEHYDROGENASE COMPLEX"/>
    <property type="match status" value="1"/>
</dbReference>
<dbReference type="InterPro" id="IPR023213">
    <property type="entry name" value="CAT-like_dom_sf"/>
</dbReference>
<evidence type="ECO:0000313" key="10">
    <source>
        <dbReference type="EMBL" id="MEA5454615.1"/>
    </source>
</evidence>
<keyword evidence="11" id="KW-1185">Reference proteome</keyword>
<comment type="caution">
    <text evidence="10">The sequence shown here is derived from an EMBL/GenBank/DDBJ whole genome shotgun (WGS) entry which is preliminary data.</text>
</comment>